<organism evidence="3 4">
    <name type="scientific">Caldovatus sediminis</name>
    <dbReference type="NCBI Taxonomy" id="2041189"/>
    <lineage>
        <taxon>Bacteria</taxon>
        <taxon>Pseudomonadati</taxon>
        <taxon>Pseudomonadota</taxon>
        <taxon>Alphaproteobacteria</taxon>
        <taxon>Acetobacterales</taxon>
        <taxon>Roseomonadaceae</taxon>
        <taxon>Caldovatus</taxon>
    </lineage>
</organism>
<proteinExistence type="predicted"/>
<accession>A0A8J3EC19</accession>
<feature type="domain" description="PRC-barrel" evidence="2">
    <location>
        <begin position="34"/>
        <end position="106"/>
    </location>
</feature>
<dbReference type="EMBL" id="BMKS01000011">
    <property type="protein sequence ID" value="GGG42591.1"/>
    <property type="molecule type" value="Genomic_DNA"/>
</dbReference>
<dbReference type="AlphaFoldDB" id="A0A8J3EC19"/>
<protein>
    <submittedName>
        <fullName evidence="3">Photosystem reaction center subunit H</fullName>
    </submittedName>
</protein>
<gene>
    <name evidence="3" type="ORF">GCM10010964_32610</name>
</gene>
<dbReference type="Proteomes" id="UP000597507">
    <property type="component" value="Unassembled WGS sequence"/>
</dbReference>
<dbReference type="Gene3D" id="2.30.30.240">
    <property type="entry name" value="PRC-barrel domain"/>
    <property type="match status" value="1"/>
</dbReference>
<comment type="caution">
    <text evidence="3">The sequence shown here is derived from an EMBL/GenBank/DDBJ whole genome shotgun (WGS) entry which is preliminary data.</text>
</comment>
<evidence type="ECO:0000259" key="2">
    <source>
        <dbReference type="Pfam" id="PF05239"/>
    </source>
</evidence>
<keyword evidence="4" id="KW-1185">Reference proteome</keyword>
<dbReference type="InterPro" id="IPR011033">
    <property type="entry name" value="PRC_barrel-like_sf"/>
</dbReference>
<dbReference type="PANTHER" id="PTHR36505">
    <property type="entry name" value="BLR1072 PROTEIN"/>
    <property type="match status" value="1"/>
</dbReference>
<name>A0A8J3EC19_9PROT</name>
<dbReference type="InterPro" id="IPR027275">
    <property type="entry name" value="PRC-brl_dom"/>
</dbReference>
<reference evidence="3 4" key="1">
    <citation type="journal article" date="2014" name="Int. J. Syst. Evol. Microbiol.">
        <title>Complete genome sequence of Corynebacterium casei LMG S-19264T (=DSM 44701T), isolated from a smear-ripened cheese.</title>
        <authorList>
            <consortium name="US DOE Joint Genome Institute (JGI-PGF)"/>
            <person name="Walter F."/>
            <person name="Albersmeier A."/>
            <person name="Kalinowski J."/>
            <person name="Ruckert C."/>
        </authorList>
    </citation>
    <scope>NUCLEOTIDE SEQUENCE [LARGE SCALE GENOMIC DNA]</scope>
    <source>
        <strain evidence="3 4">CGMCC 1.16330</strain>
    </source>
</reference>
<dbReference type="RefSeq" id="WP_188902136.1">
    <property type="nucleotide sequence ID" value="NZ_BMKS01000011.1"/>
</dbReference>
<feature type="region of interest" description="Disordered" evidence="1">
    <location>
        <begin position="1"/>
        <end position="24"/>
    </location>
</feature>
<sequence>MSDRTRSGAGGAHAADAPRDARGDVARDETARLIAADKVNGTAVYDRAGERLGTVYDVMIDKVSGKVAYAVMSFGGFLGIGERYHPLPWSVLDCDTALGGYVVDLDRRRLEGAPSYAANEDIDWNDRAWGQRVSDYYGTRPYWDAA</sequence>
<dbReference type="SUPFAM" id="SSF50346">
    <property type="entry name" value="PRC-barrel domain"/>
    <property type="match status" value="1"/>
</dbReference>
<evidence type="ECO:0000313" key="4">
    <source>
        <dbReference type="Proteomes" id="UP000597507"/>
    </source>
</evidence>
<evidence type="ECO:0000313" key="3">
    <source>
        <dbReference type="EMBL" id="GGG42591.1"/>
    </source>
</evidence>
<dbReference type="PANTHER" id="PTHR36505:SF1">
    <property type="entry name" value="BLR1072 PROTEIN"/>
    <property type="match status" value="1"/>
</dbReference>
<dbReference type="Pfam" id="PF05239">
    <property type="entry name" value="PRC"/>
    <property type="match status" value="1"/>
</dbReference>
<evidence type="ECO:0000256" key="1">
    <source>
        <dbReference type="SAM" id="MobiDB-lite"/>
    </source>
</evidence>